<keyword evidence="4" id="KW-1185">Reference proteome</keyword>
<keyword evidence="2" id="KW-0812">Transmembrane</keyword>
<evidence type="ECO:0000256" key="1">
    <source>
        <dbReference type="SAM" id="MobiDB-lite"/>
    </source>
</evidence>
<evidence type="ECO:0000256" key="2">
    <source>
        <dbReference type="SAM" id="Phobius"/>
    </source>
</evidence>
<dbReference type="AlphaFoldDB" id="A0AAW0AMH7"/>
<organism evidence="3 4">
    <name type="scientific">Paramarasmius palmivorus</name>
    <dbReference type="NCBI Taxonomy" id="297713"/>
    <lineage>
        <taxon>Eukaryota</taxon>
        <taxon>Fungi</taxon>
        <taxon>Dikarya</taxon>
        <taxon>Basidiomycota</taxon>
        <taxon>Agaricomycotina</taxon>
        <taxon>Agaricomycetes</taxon>
        <taxon>Agaricomycetidae</taxon>
        <taxon>Agaricales</taxon>
        <taxon>Marasmiineae</taxon>
        <taxon>Marasmiaceae</taxon>
        <taxon>Paramarasmius</taxon>
    </lineage>
</organism>
<comment type="caution">
    <text evidence="3">The sequence shown here is derived from an EMBL/GenBank/DDBJ whole genome shotgun (WGS) entry which is preliminary data.</text>
</comment>
<evidence type="ECO:0000313" key="4">
    <source>
        <dbReference type="Proteomes" id="UP001383192"/>
    </source>
</evidence>
<dbReference type="EMBL" id="JAYKXP010000361">
    <property type="protein sequence ID" value="KAK7014469.1"/>
    <property type="molecule type" value="Genomic_DNA"/>
</dbReference>
<feature type="compositionally biased region" description="Acidic residues" evidence="1">
    <location>
        <begin position="89"/>
        <end position="111"/>
    </location>
</feature>
<feature type="transmembrane region" description="Helical" evidence="2">
    <location>
        <begin position="19"/>
        <end position="36"/>
    </location>
</feature>
<dbReference type="Proteomes" id="UP001383192">
    <property type="component" value="Unassembled WGS sequence"/>
</dbReference>
<proteinExistence type="predicted"/>
<keyword evidence="2" id="KW-0472">Membrane</keyword>
<gene>
    <name evidence="3" type="ORF">VNI00_019347</name>
</gene>
<protein>
    <submittedName>
        <fullName evidence="3">Uncharacterized protein</fullName>
    </submittedName>
</protein>
<name>A0AAW0AMH7_9AGAR</name>
<evidence type="ECO:0000313" key="3">
    <source>
        <dbReference type="EMBL" id="KAK7014469.1"/>
    </source>
</evidence>
<feature type="region of interest" description="Disordered" evidence="1">
    <location>
        <begin position="86"/>
        <end position="111"/>
    </location>
</feature>
<sequence>MSCRSAIFHPRTFLRRCKVFLYVCYLLGEAGYLYILQELLDPLHAAQDTGIVYFFPIDKAREGDAITERGPTPDSRRMDWRRHYKEAEDREAEDSQVEDSEGEDSEEEEDEDIRVKIYSATGLPVRLGDWRHYYSGLTLQRPGNAFVTIGGRTELLIYIILESHKARERCSDPDCDRVHRDFSHLHPAVERALPDIQIIIHYFLILRATF</sequence>
<keyword evidence="2" id="KW-1133">Transmembrane helix</keyword>
<accession>A0AAW0AMH7</accession>
<reference evidence="3 4" key="1">
    <citation type="submission" date="2024-01" db="EMBL/GenBank/DDBJ databases">
        <title>A draft genome for a cacao thread blight-causing isolate of Paramarasmius palmivorus.</title>
        <authorList>
            <person name="Baruah I.K."/>
            <person name="Bukari Y."/>
            <person name="Amoako-Attah I."/>
            <person name="Meinhardt L.W."/>
            <person name="Bailey B.A."/>
            <person name="Cohen S.P."/>
        </authorList>
    </citation>
    <scope>NUCLEOTIDE SEQUENCE [LARGE SCALE GENOMIC DNA]</scope>
    <source>
        <strain evidence="3 4">GH-12</strain>
    </source>
</reference>